<dbReference type="InterPro" id="IPR050595">
    <property type="entry name" value="Bact_response_regulator"/>
</dbReference>
<accession>A0A1Y5FDA9</accession>
<keyword evidence="1 3" id="KW-0597">Phosphoprotein</keyword>
<evidence type="ECO:0000256" key="3">
    <source>
        <dbReference type="PROSITE-ProRule" id="PRU00169"/>
    </source>
</evidence>
<dbReference type="Proteomes" id="UP000196531">
    <property type="component" value="Unassembled WGS sequence"/>
</dbReference>
<dbReference type="Gene3D" id="3.40.50.2300">
    <property type="match status" value="1"/>
</dbReference>
<evidence type="ECO:0000259" key="4">
    <source>
        <dbReference type="PROSITE" id="PS50110"/>
    </source>
</evidence>
<evidence type="ECO:0000256" key="2">
    <source>
        <dbReference type="ARBA" id="ARBA00023012"/>
    </source>
</evidence>
<dbReference type="PANTHER" id="PTHR44591:SF14">
    <property type="entry name" value="PROTEIN PILG"/>
    <property type="match status" value="1"/>
</dbReference>
<evidence type="ECO:0000313" key="5">
    <source>
        <dbReference type="EMBL" id="OUR96850.1"/>
    </source>
</evidence>
<dbReference type="GO" id="GO:0000160">
    <property type="term" value="P:phosphorelay signal transduction system"/>
    <property type="evidence" value="ECO:0007669"/>
    <property type="project" value="UniProtKB-KW"/>
</dbReference>
<keyword evidence="2" id="KW-0902">Two-component regulatory system</keyword>
<dbReference type="InterPro" id="IPR001789">
    <property type="entry name" value="Sig_transdc_resp-reg_receiver"/>
</dbReference>
<feature type="domain" description="Response regulatory" evidence="4">
    <location>
        <begin position="11"/>
        <end position="123"/>
    </location>
</feature>
<dbReference type="InterPro" id="IPR011006">
    <property type="entry name" value="CheY-like_superfamily"/>
</dbReference>
<dbReference type="PANTHER" id="PTHR44591">
    <property type="entry name" value="STRESS RESPONSE REGULATOR PROTEIN 1"/>
    <property type="match status" value="1"/>
</dbReference>
<sequence>MLTVKQSEQDYILIVDDNQEIRDILAHSLEHGGYNVVMAKDGIEATLKMKNQDFALIITDLNLPKKDGVKLTNEIISMDTTPVLLITGELENFEIRLKNLKNVMLLPKPFKPEIIPLLVSKLISEYKKSKNISA</sequence>
<proteinExistence type="predicted"/>
<dbReference type="PROSITE" id="PS50110">
    <property type="entry name" value="RESPONSE_REGULATORY"/>
    <property type="match status" value="1"/>
</dbReference>
<dbReference type="AlphaFoldDB" id="A0A1Y5FDA9"/>
<comment type="caution">
    <text evidence="5">The sequence shown here is derived from an EMBL/GenBank/DDBJ whole genome shotgun (WGS) entry which is preliminary data.</text>
</comment>
<evidence type="ECO:0000313" key="6">
    <source>
        <dbReference type="Proteomes" id="UP000196531"/>
    </source>
</evidence>
<dbReference type="SUPFAM" id="SSF52172">
    <property type="entry name" value="CheY-like"/>
    <property type="match status" value="1"/>
</dbReference>
<feature type="modified residue" description="4-aspartylphosphate" evidence="3">
    <location>
        <position position="60"/>
    </location>
</feature>
<organism evidence="5 6">
    <name type="scientific">Halobacteriovorax marinus</name>
    <dbReference type="NCBI Taxonomy" id="97084"/>
    <lineage>
        <taxon>Bacteria</taxon>
        <taxon>Pseudomonadati</taxon>
        <taxon>Bdellovibrionota</taxon>
        <taxon>Bacteriovoracia</taxon>
        <taxon>Bacteriovoracales</taxon>
        <taxon>Halobacteriovoraceae</taxon>
        <taxon>Halobacteriovorax</taxon>
    </lineage>
</organism>
<dbReference type="Pfam" id="PF00072">
    <property type="entry name" value="Response_reg"/>
    <property type="match status" value="1"/>
</dbReference>
<name>A0A1Y5FDA9_9BACT</name>
<reference evidence="6" key="1">
    <citation type="journal article" date="2017" name="Proc. Natl. Acad. Sci. U.S.A.">
        <title>Simulation of Deepwater Horizon oil plume reveals substrate specialization within a complex community of hydrocarbon-degraders.</title>
        <authorList>
            <person name="Hu P."/>
            <person name="Dubinsky E.A."/>
            <person name="Probst A.J."/>
            <person name="Wang J."/>
            <person name="Sieber C.M.K."/>
            <person name="Tom L.M."/>
            <person name="Gardinali P."/>
            <person name="Banfield J.F."/>
            <person name="Atlas R.M."/>
            <person name="Andersen G.L."/>
        </authorList>
    </citation>
    <scope>NUCLEOTIDE SEQUENCE [LARGE SCALE GENOMIC DNA]</scope>
</reference>
<evidence type="ECO:0000256" key="1">
    <source>
        <dbReference type="ARBA" id="ARBA00022553"/>
    </source>
</evidence>
<dbReference type="SMART" id="SM00448">
    <property type="entry name" value="REC"/>
    <property type="match status" value="1"/>
</dbReference>
<dbReference type="EMBL" id="MAAO01000006">
    <property type="protein sequence ID" value="OUR96850.1"/>
    <property type="molecule type" value="Genomic_DNA"/>
</dbReference>
<gene>
    <name evidence="5" type="ORF">A9Q84_10965</name>
</gene>
<protein>
    <recommendedName>
        <fullName evidence="4">Response regulatory domain-containing protein</fullName>
    </recommendedName>
</protein>